<name>A0A7K8CLH6_9CORV</name>
<keyword evidence="2" id="KW-0677">Repeat</keyword>
<dbReference type="InterPro" id="IPR036772">
    <property type="entry name" value="SRCR-like_dom_sf"/>
</dbReference>
<evidence type="ECO:0000256" key="1">
    <source>
        <dbReference type="ARBA" id="ARBA00022729"/>
    </source>
</evidence>
<feature type="domain" description="SRCR" evidence="5">
    <location>
        <begin position="1"/>
        <end position="44"/>
    </location>
</feature>
<evidence type="ECO:0000313" key="6">
    <source>
        <dbReference type="EMBL" id="NXB27857.1"/>
    </source>
</evidence>
<dbReference type="EMBL" id="VZTE01000271">
    <property type="protein sequence ID" value="NXB27857.1"/>
    <property type="molecule type" value="Genomic_DNA"/>
</dbReference>
<keyword evidence="1" id="KW-0732">Signal</keyword>
<comment type="caution">
    <text evidence="6">The sequence shown here is derived from an EMBL/GenBank/DDBJ whole genome shotgun (WGS) entry which is preliminary data.</text>
</comment>
<dbReference type="InterPro" id="IPR001190">
    <property type="entry name" value="SRCR"/>
</dbReference>
<proteinExistence type="predicted"/>
<evidence type="ECO:0000256" key="3">
    <source>
        <dbReference type="ARBA" id="ARBA00023157"/>
    </source>
</evidence>
<dbReference type="Gene3D" id="3.10.250.10">
    <property type="entry name" value="SRCR-like domain"/>
    <property type="match status" value="2"/>
</dbReference>
<evidence type="ECO:0000256" key="4">
    <source>
        <dbReference type="PROSITE-ProRule" id="PRU00196"/>
    </source>
</evidence>
<feature type="disulfide bond" evidence="4">
    <location>
        <begin position="91"/>
        <end position="152"/>
    </location>
</feature>
<evidence type="ECO:0000259" key="5">
    <source>
        <dbReference type="PROSITE" id="PS50287"/>
    </source>
</evidence>
<dbReference type="OrthoDB" id="536948at2759"/>
<feature type="non-terminal residue" evidence="6">
    <location>
        <position position="174"/>
    </location>
</feature>
<feature type="disulfide bond" evidence="4">
    <location>
        <begin position="122"/>
        <end position="132"/>
    </location>
</feature>
<feature type="disulfide bond" evidence="4">
    <location>
        <begin position="13"/>
        <end position="23"/>
    </location>
</feature>
<feature type="domain" description="SRCR" evidence="5">
    <location>
        <begin position="53"/>
        <end position="153"/>
    </location>
</feature>
<evidence type="ECO:0000256" key="2">
    <source>
        <dbReference type="ARBA" id="ARBA00022737"/>
    </source>
</evidence>
<dbReference type="Proteomes" id="UP000540150">
    <property type="component" value="Unassembled WGS sequence"/>
</dbReference>
<dbReference type="PROSITE" id="PS50287">
    <property type="entry name" value="SRCR_2"/>
    <property type="match status" value="2"/>
</dbReference>
<feature type="disulfide bond" evidence="4">
    <location>
        <begin position="78"/>
        <end position="142"/>
    </location>
</feature>
<keyword evidence="3 4" id="KW-1015">Disulfide bond</keyword>
<dbReference type="PANTHER" id="PTHR19331">
    <property type="entry name" value="SCAVENGER RECEPTOR DOMAIN-CONTAINING"/>
    <property type="match status" value="1"/>
</dbReference>
<organism evidence="6 7">
    <name type="scientific">Eulacestoma nigropectus</name>
    <name type="common">wattled ploughbill</name>
    <dbReference type="NCBI Taxonomy" id="461239"/>
    <lineage>
        <taxon>Eukaryota</taxon>
        <taxon>Metazoa</taxon>
        <taxon>Chordata</taxon>
        <taxon>Craniata</taxon>
        <taxon>Vertebrata</taxon>
        <taxon>Euteleostomi</taxon>
        <taxon>Archelosauria</taxon>
        <taxon>Archosauria</taxon>
        <taxon>Dinosauria</taxon>
        <taxon>Saurischia</taxon>
        <taxon>Theropoda</taxon>
        <taxon>Coelurosauria</taxon>
        <taxon>Aves</taxon>
        <taxon>Neognathae</taxon>
        <taxon>Neoaves</taxon>
        <taxon>Telluraves</taxon>
        <taxon>Australaves</taxon>
        <taxon>Passeriformes</taxon>
        <taxon>Corvoidea</taxon>
        <taxon>Pachycephalidae</taxon>
        <taxon>Eulacestoma</taxon>
    </lineage>
</organism>
<feature type="non-terminal residue" evidence="6">
    <location>
        <position position="1"/>
    </location>
</feature>
<dbReference type="AlphaFoldDB" id="A0A7K8CLH6"/>
<evidence type="ECO:0000313" key="7">
    <source>
        <dbReference type="Proteomes" id="UP000540150"/>
    </source>
</evidence>
<comment type="caution">
    <text evidence="4">Lacks conserved residue(s) required for the propagation of feature annotation.</text>
</comment>
<dbReference type="GO" id="GO:0016020">
    <property type="term" value="C:membrane"/>
    <property type="evidence" value="ECO:0007669"/>
    <property type="project" value="InterPro"/>
</dbReference>
<dbReference type="PRINTS" id="PR00258">
    <property type="entry name" value="SPERACTRCPTR"/>
</dbReference>
<sequence length="174" mass="18241">RGTDPTWLSGVTCAGHEASLRDCPARTWGEHTCSHGQEAGVICTGEQPEEGQVRLAGGPHRCAGRVEVFHAGRWGTVCDDSWDVADAQVTCRQVRCGPALWAPGAAQFGRGSGVIWLDETNCTGAEPHLGACPARTWGRNDCYHGEDAGAVCAGSGLADLAHLRLAEGPHRCAG</sequence>
<keyword evidence="7" id="KW-1185">Reference proteome</keyword>
<dbReference type="SMART" id="SM00202">
    <property type="entry name" value="SR"/>
    <property type="match status" value="1"/>
</dbReference>
<dbReference type="FunFam" id="3.10.250.10:FF:000009">
    <property type="entry name" value="WC1"/>
    <property type="match status" value="1"/>
</dbReference>
<reference evidence="6 7" key="1">
    <citation type="submission" date="2019-09" db="EMBL/GenBank/DDBJ databases">
        <title>Bird 10,000 Genomes (B10K) Project - Family phase.</title>
        <authorList>
            <person name="Zhang G."/>
        </authorList>
    </citation>
    <scope>NUCLEOTIDE SEQUENCE [LARGE SCALE GENOMIC DNA]</scope>
    <source>
        <strain evidence="6">B10K-DU-029-39</strain>
        <tissue evidence="6">Heart or muscle</tissue>
    </source>
</reference>
<protein>
    <submittedName>
        <fullName evidence="6">SRCRL protein</fullName>
    </submittedName>
</protein>
<dbReference type="Pfam" id="PF00530">
    <property type="entry name" value="SRCR"/>
    <property type="match status" value="2"/>
</dbReference>
<dbReference type="SUPFAM" id="SSF56487">
    <property type="entry name" value="SRCR-like"/>
    <property type="match status" value="2"/>
</dbReference>
<dbReference type="PANTHER" id="PTHR19331:SF487">
    <property type="entry name" value="SOLUBLE SCAVENGER RECEPTOR CYSTEINE-RICH DOMAIN-CONTAINING PROTEIN SSC5D"/>
    <property type="match status" value="1"/>
</dbReference>
<accession>A0A7K8CLH6</accession>
<gene>
    <name evidence="6" type="primary">Ssc5d</name>
    <name evidence="6" type="ORF">EULNIG_R00035</name>
</gene>